<feature type="compositionally biased region" description="Low complexity" evidence="1">
    <location>
        <begin position="33"/>
        <end position="69"/>
    </location>
</feature>
<evidence type="ECO:0000256" key="1">
    <source>
        <dbReference type="SAM" id="MobiDB-lite"/>
    </source>
</evidence>
<proteinExistence type="predicted"/>
<dbReference type="Proteomes" id="UP000836404">
    <property type="component" value="Unassembled WGS sequence"/>
</dbReference>
<feature type="compositionally biased region" description="Polar residues" evidence="1">
    <location>
        <begin position="142"/>
        <end position="156"/>
    </location>
</feature>
<organism evidence="2 3">
    <name type="scientific">Tilletia laevis</name>
    <dbReference type="NCBI Taxonomy" id="157183"/>
    <lineage>
        <taxon>Eukaryota</taxon>
        <taxon>Fungi</taxon>
        <taxon>Dikarya</taxon>
        <taxon>Basidiomycota</taxon>
        <taxon>Ustilaginomycotina</taxon>
        <taxon>Exobasidiomycetes</taxon>
        <taxon>Tilletiales</taxon>
        <taxon>Tilletiaceae</taxon>
        <taxon>Tilletia</taxon>
    </lineage>
</organism>
<sequence length="268" mass="28031">MSTALVLGAQLDPPPGPISSANTLRSQHTMPAPTAASSSQSHWSQPASTAAQHHSASAYSAYSSPASHSGMYASTSPHPSQHLSSYHSPAQQPQSHMGYTGYNHHHHQNSSAQHDVSEPPTPGTNSRAMLNGEHSPPESSHIPVTSMPSSTHSSAATGGLNIAGMLNQPVTSAATTSSNSYSARYGGSNQPSSVSHPDHQNGYFVPAPMGEMNGVSSQPNAQNMKPSSIVIISVHWKFGRSGAGCRRGERSVKGVGTRPFAGYCDMKR</sequence>
<dbReference type="EMBL" id="CAJHJF010000945">
    <property type="protein sequence ID" value="CAD6908875.1"/>
    <property type="molecule type" value="Genomic_DNA"/>
</dbReference>
<reference evidence="2 3" key="1">
    <citation type="submission" date="2020-10" db="EMBL/GenBank/DDBJ databases">
        <authorList>
            <person name="Sedaghatjoo S."/>
        </authorList>
    </citation>
    <scope>NUCLEOTIDE SEQUENCE [LARGE SCALE GENOMIC DNA]</scope>
    <source>
        <strain evidence="2 3">LLFL</strain>
    </source>
</reference>
<evidence type="ECO:0000313" key="3">
    <source>
        <dbReference type="Proteomes" id="UP000836404"/>
    </source>
</evidence>
<keyword evidence="3" id="KW-1185">Reference proteome</keyword>
<comment type="caution">
    <text evidence="2">The sequence shown here is derived from an EMBL/GenBank/DDBJ whole genome shotgun (WGS) entry which is preliminary data.</text>
</comment>
<feature type="compositionally biased region" description="Polar residues" evidence="1">
    <location>
        <begin position="19"/>
        <end position="29"/>
    </location>
</feature>
<feature type="compositionally biased region" description="Polar residues" evidence="1">
    <location>
        <begin position="72"/>
        <end position="97"/>
    </location>
</feature>
<name>A0A9N8LFE8_9BASI</name>
<feature type="region of interest" description="Disordered" evidence="1">
    <location>
        <begin position="1"/>
        <end position="159"/>
    </location>
</feature>
<evidence type="ECO:0000313" key="2">
    <source>
        <dbReference type="EMBL" id="CAD6908875.1"/>
    </source>
</evidence>
<feature type="region of interest" description="Disordered" evidence="1">
    <location>
        <begin position="177"/>
        <end position="198"/>
    </location>
</feature>
<gene>
    <name evidence="2" type="ORF">JKILLFL_G1781</name>
</gene>
<accession>A0A9N8LFE8</accession>
<dbReference type="AlphaFoldDB" id="A0A9N8LFE8"/>
<protein>
    <submittedName>
        <fullName evidence="2">Uncharacterized protein</fullName>
    </submittedName>
</protein>